<reference evidence="1 2" key="2">
    <citation type="submission" date="2020-03" db="EMBL/GenBank/DDBJ databases">
        <title>Investigating the evolutionary divergence of the Butyrivibrio group.</title>
        <authorList>
            <person name="Skvortsov T."/>
            <person name="Santos F.G."/>
            <person name="Ting K.S."/>
            <person name="Creevey C.J."/>
        </authorList>
    </citation>
    <scope>NUCLEOTIDE SEQUENCE [LARGE SCALE GENOMIC DNA]</scope>
    <source>
        <strain evidence="1 2">MZ8</strain>
    </source>
</reference>
<organism evidence="1 2">
    <name type="scientific">Pseudobutyrivibrio xylanivorans</name>
    <dbReference type="NCBI Taxonomy" id="185007"/>
    <lineage>
        <taxon>Bacteria</taxon>
        <taxon>Bacillati</taxon>
        <taxon>Bacillota</taxon>
        <taxon>Clostridia</taxon>
        <taxon>Lachnospirales</taxon>
        <taxon>Lachnospiraceae</taxon>
        <taxon>Pseudobutyrivibrio</taxon>
    </lineage>
</organism>
<dbReference type="EMBL" id="VTVE01000002">
    <property type="protein sequence ID" value="NEX01867.1"/>
    <property type="molecule type" value="Genomic_DNA"/>
</dbReference>
<dbReference type="Gene3D" id="3.40.50.150">
    <property type="entry name" value="Vaccinia Virus protein VP39"/>
    <property type="match status" value="1"/>
</dbReference>
<dbReference type="Proteomes" id="UP000473091">
    <property type="component" value="Unassembled WGS sequence"/>
</dbReference>
<reference evidence="1 2" key="1">
    <citation type="submission" date="2019-09" db="EMBL/GenBank/DDBJ databases">
        <authorList>
            <person name="Pidcock S.E."/>
            <person name="Huws S.A."/>
        </authorList>
    </citation>
    <scope>NUCLEOTIDE SEQUENCE [LARGE SCALE GENOMIC DNA]</scope>
    <source>
        <strain evidence="1 2">MZ8</strain>
    </source>
</reference>
<proteinExistence type="predicted"/>
<dbReference type="Gene3D" id="3.40.50.720">
    <property type="entry name" value="NAD(P)-binding Rossmann-like Domain"/>
    <property type="match status" value="1"/>
</dbReference>
<dbReference type="RefSeq" id="WP_090488070.1">
    <property type="nucleotide sequence ID" value="NZ_VTVE01000002.1"/>
</dbReference>
<evidence type="ECO:0000313" key="2">
    <source>
        <dbReference type="Proteomes" id="UP000473091"/>
    </source>
</evidence>
<protein>
    <recommendedName>
        <fullName evidence="3">Class I SAM-dependent methyltransferase</fullName>
    </recommendedName>
</protein>
<dbReference type="InterPro" id="IPR029063">
    <property type="entry name" value="SAM-dependent_MTases_sf"/>
</dbReference>
<name>A0A6M0LIY6_PSEXY</name>
<accession>A0A6M0LIY6</accession>
<sequence>MDYIDYIRTWLSGIDDEISFWENEVFNEQGQFHNKIITRYIKDRKFKLEDDLEDYDECSFLDVGAGPFSRCGFESEKVKINAIAVDPLADVYRRLMEKYNLTNGIQLRTGLVEFLDELFDEETFDIVHMSNSLDHSFDPILGIYQLLYVCKIGGKVILRHHENEAENEEYEGFHQWNLSVHNQENSFMVWRENIRHNVNKLFAEYADITIYPDQKENESNWFYNKVVLTKKKTIEVPKNEYFKIFSKVIYSHFLNYSYDREQEALLYGRKNNFAKLVKDKIALLRNKAIILTNKTPYKKIDIYGVGGIGRDLYILLTEIGITVDKIIDKQDKHIGLLPIVTMANYVFEKEKDLIVITLDKDYEIIKRQLINKGVNEKKIIKVDQFLESF</sequence>
<dbReference type="AlphaFoldDB" id="A0A6M0LIY6"/>
<gene>
    <name evidence="1" type="ORF">F0Q01_08230</name>
</gene>
<dbReference type="SUPFAM" id="SSF53335">
    <property type="entry name" value="S-adenosyl-L-methionine-dependent methyltransferases"/>
    <property type="match status" value="1"/>
</dbReference>
<evidence type="ECO:0000313" key="1">
    <source>
        <dbReference type="EMBL" id="NEX01867.1"/>
    </source>
</evidence>
<comment type="caution">
    <text evidence="1">The sequence shown here is derived from an EMBL/GenBank/DDBJ whole genome shotgun (WGS) entry which is preliminary data.</text>
</comment>
<evidence type="ECO:0008006" key="3">
    <source>
        <dbReference type="Google" id="ProtNLM"/>
    </source>
</evidence>
<dbReference type="CDD" id="cd02440">
    <property type="entry name" value="AdoMet_MTases"/>
    <property type="match status" value="1"/>
</dbReference>